<sequence>MITKKLYKWKIQINTKGMIKIEIFLIKIDLLKANKVKHIECFYCHKRDNKANQCLKKKNGDHKAQLAQVPEIPKTEQCLRASNIQDEDNQDDSIITDVSLNINMEPPMEWYIDSGATLHMWDGVTSGKDVADCL</sequence>
<name>A0A6J3K3K5_9HYME</name>
<proteinExistence type="predicted"/>
<organism evidence="1 2">
    <name type="scientific">Bombus vosnesenskii</name>
    <dbReference type="NCBI Taxonomy" id="207650"/>
    <lineage>
        <taxon>Eukaryota</taxon>
        <taxon>Metazoa</taxon>
        <taxon>Ecdysozoa</taxon>
        <taxon>Arthropoda</taxon>
        <taxon>Hexapoda</taxon>
        <taxon>Insecta</taxon>
        <taxon>Pterygota</taxon>
        <taxon>Neoptera</taxon>
        <taxon>Endopterygota</taxon>
        <taxon>Hymenoptera</taxon>
        <taxon>Apocrita</taxon>
        <taxon>Aculeata</taxon>
        <taxon>Apoidea</taxon>
        <taxon>Anthophila</taxon>
        <taxon>Apidae</taxon>
        <taxon>Bombus</taxon>
        <taxon>Pyrobombus</taxon>
    </lineage>
</organism>
<dbReference type="RefSeq" id="XP_033347687.1">
    <property type="nucleotide sequence ID" value="XM_033491796.1"/>
</dbReference>
<keyword evidence="1" id="KW-1185">Reference proteome</keyword>
<reference evidence="2" key="1">
    <citation type="submission" date="2025-08" db="UniProtKB">
        <authorList>
            <consortium name="RefSeq"/>
        </authorList>
    </citation>
    <scope>IDENTIFICATION</scope>
    <source>
        <tissue evidence="2">Muscle</tissue>
    </source>
</reference>
<accession>A0A6J3K3K5</accession>
<dbReference type="Proteomes" id="UP000504631">
    <property type="component" value="Unplaced"/>
</dbReference>
<dbReference type="AlphaFoldDB" id="A0A6J3K3K5"/>
<protein>
    <submittedName>
        <fullName evidence="2">Uncharacterized protein LOC117232448</fullName>
    </submittedName>
</protein>
<dbReference type="GeneID" id="117232448"/>
<evidence type="ECO:0000313" key="2">
    <source>
        <dbReference type="RefSeq" id="XP_033347687.1"/>
    </source>
</evidence>
<dbReference type="KEGG" id="bvk:117232448"/>
<evidence type="ECO:0000313" key="1">
    <source>
        <dbReference type="Proteomes" id="UP000504631"/>
    </source>
</evidence>
<gene>
    <name evidence="2" type="primary">LOC117232448</name>
</gene>